<reference evidence="2" key="2">
    <citation type="submission" date="2021-01" db="EMBL/GenBank/DDBJ databases">
        <authorList>
            <person name="Schikora-Tamarit M.A."/>
        </authorList>
    </citation>
    <scope>NUCLEOTIDE SEQUENCE</scope>
    <source>
        <strain evidence="2">CBS2887</strain>
    </source>
</reference>
<dbReference type="EMBL" id="JAEUBG010005713">
    <property type="protein sequence ID" value="KAH3673045.1"/>
    <property type="molecule type" value="Genomic_DNA"/>
</dbReference>
<name>A0A9P8PK78_WICPI</name>
<evidence type="ECO:0000313" key="2">
    <source>
        <dbReference type="EMBL" id="KAH3673045.1"/>
    </source>
</evidence>
<accession>A0A9P8PK78</accession>
<comment type="caution">
    <text evidence="2">The sequence shown here is derived from an EMBL/GenBank/DDBJ whole genome shotgun (WGS) entry which is preliminary data.</text>
</comment>
<organism evidence="2 3">
    <name type="scientific">Wickerhamomyces pijperi</name>
    <name type="common">Yeast</name>
    <name type="synonym">Pichia pijperi</name>
    <dbReference type="NCBI Taxonomy" id="599730"/>
    <lineage>
        <taxon>Eukaryota</taxon>
        <taxon>Fungi</taxon>
        <taxon>Dikarya</taxon>
        <taxon>Ascomycota</taxon>
        <taxon>Saccharomycotina</taxon>
        <taxon>Saccharomycetes</taxon>
        <taxon>Phaffomycetales</taxon>
        <taxon>Wickerhamomycetaceae</taxon>
        <taxon>Wickerhamomyces</taxon>
    </lineage>
</organism>
<keyword evidence="3" id="KW-1185">Reference proteome</keyword>
<gene>
    <name evidence="2" type="ORF">WICPIJ_009931</name>
</gene>
<reference evidence="2" key="1">
    <citation type="journal article" date="2021" name="Open Biol.">
        <title>Shared evolutionary footprints suggest mitochondrial oxidative damage underlies multiple complex I losses in fungi.</title>
        <authorList>
            <person name="Schikora-Tamarit M.A."/>
            <person name="Marcet-Houben M."/>
            <person name="Nosek J."/>
            <person name="Gabaldon T."/>
        </authorList>
    </citation>
    <scope>NUCLEOTIDE SEQUENCE</scope>
    <source>
        <strain evidence="2">CBS2887</strain>
    </source>
</reference>
<dbReference type="Proteomes" id="UP000774326">
    <property type="component" value="Unassembled WGS sequence"/>
</dbReference>
<protein>
    <submittedName>
        <fullName evidence="2">Uncharacterized protein</fullName>
    </submittedName>
</protein>
<feature type="region of interest" description="Disordered" evidence="1">
    <location>
        <begin position="70"/>
        <end position="92"/>
    </location>
</feature>
<proteinExistence type="predicted"/>
<evidence type="ECO:0000313" key="3">
    <source>
        <dbReference type="Proteomes" id="UP000774326"/>
    </source>
</evidence>
<evidence type="ECO:0000256" key="1">
    <source>
        <dbReference type="SAM" id="MobiDB-lite"/>
    </source>
</evidence>
<dbReference type="AlphaFoldDB" id="A0A9P8PK78"/>
<sequence length="127" mass="13768">MLESSYVESDSCELLTILERVGFLSSNGSFSLFLMLEVEDTDVKDSKEECEDKEEMEEVDDLLDSSDLSVSLVGEGGHGNRTDPDLDADPGLSTEAAEAGVANKEFSSLSALLAFKFNKLLISDSVF</sequence>